<proteinExistence type="inferred from homology"/>
<dbReference type="Gene3D" id="3.30.70.890">
    <property type="entry name" value="GHMP kinase, C-terminal domain"/>
    <property type="match status" value="1"/>
</dbReference>
<keyword evidence="3" id="KW-0547">Nucleotide-binding</keyword>
<dbReference type="InterPro" id="IPR036554">
    <property type="entry name" value="GHMP_kinase_C_sf"/>
</dbReference>
<comment type="similarity">
    <text evidence="1">Belongs to the GHMP kinase family. GalK subfamily.</text>
</comment>
<dbReference type="GO" id="GO:0006012">
    <property type="term" value="P:galactose metabolic process"/>
    <property type="evidence" value="ECO:0007669"/>
    <property type="project" value="TreeGrafter"/>
</dbReference>
<evidence type="ECO:0000256" key="3">
    <source>
        <dbReference type="ARBA" id="ARBA00022741"/>
    </source>
</evidence>
<dbReference type="InterPro" id="IPR006204">
    <property type="entry name" value="GHMP_kinase_N_dom"/>
</dbReference>
<dbReference type="PANTHER" id="PTHR10457:SF7">
    <property type="entry name" value="GALACTOKINASE-RELATED"/>
    <property type="match status" value="1"/>
</dbReference>
<gene>
    <name evidence="7" type="ORF">CEUSTIGMA_g4714.t1</name>
</gene>
<dbReference type="PROSITE" id="PS00627">
    <property type="entry name" value="GHMP_KINASES_ATP"/>
    <property type="match status" value="1"/>
</dbReference>
<evidence type="ECO:0000313" key="7">
    <source>
        <dbReference type="EMBL" id="GAX77268.1"/>
    </source>
</evidence>
<comment type="caution">
    <text evidence="7">The sequence shown here is derived from an EMBL/GenBank/DDBJ whole genome shotgun (WGS) entry which is preliminary data.</text>
</comment>
<keyword evidence="2" id="KW-0808">Transferase</keyword>
<name>A0A250X2H7_9CHLO</name>
<dbReference type="GO" id="GO:0005829">
    <property type="term" value="C:cytosol"/>
    <property type="evidence" value="ECO:0007669"/>
    <property type="project" value="TreeGrafter"/>
</dbReference>
<evidence type="ECO:0000259" key="6">
    <source>
        <dbReference type="Pfam" id="PF00288"/>
    </source>
</evidence>
<organism evidence="7 8">
    <name type="scientific">Chlamydomonas eustigma</name>
    <dbReference type="NCBI Taxonomy" id="1157962"/>
    <lineage>
        <taxon>Eukaryota</taxon>
        <taxon>Viridiplantae</taxon>
        <taxon>Chlorophyta</taxon>
        <taxon>core chlorophytes</taxon>
        <taxon>Chlorophyceae</taxon>
        <taxon>CS clade</taxon>
        <taxon>Chlamydomonadales</taxon>
        <taxon>Chlamydomonadaceae</taxon>
        <taxon>Chlamydomonas</taxon>
    </lineage>
</organism>
<accession>A0A250X2H7</accession>
<dbReference type="STRING" id="1157962.A0A250X2H7"/>
<dbReference type="Pfam" id="PF00288">
    <property type="entry name" value="GHMP_kinases_N"/>
    <property type="match status" value="1"/>
</dbReference>
<dbReference type="InterPro" id="IPR006203">
    <property type="entry name" value="GHMP_knse_ATP-bd_CS"/>
</dbReference>
<reference evidence="7 8" key="1">
    <citation type="submission" date="2017-08" db="EMBL/GenBank/DDBJ databases">
        <title>Acidophilic green algal genome provides insights into adaptation to an acidic environment.</title>
        <authorList>
            <person name="Hirooka S."/>
            <person name="Hirose Y."/>
            <person name="Kanesaki Y."/>
            <person name="Higuchi S."/>
            <person name="Fujiwara T."/>
            <person name="Onuma R."/>
            <person name="Era A."/>
            <person name="Ohbayashi R."/>
            <person name="Uzuka A."/>
            <person name="Nozaki H."/>
            <person name="Yoshikawa H."/>
            <person name="Miyagishima S.Y."/>
        </authorList>
    </citation>
    <scope>NUCLEOTIDE SEQUENCE [LARGE SCALE GENOMIC DNA]</scope>
    <source>
        <strain evidence="7 8">NIES-2499</strain>
    </source>
</reference>
<evidence type="ECO:0000256" key="1">
    <source>
        <dbReference type="ARBA" id="ARBA00006566"/>
    </source>
</evidence>
<dbReference type="OrthoDB" id="188923at2759"/>
<dbReference type="SUPFAM" id="SSF55060">
    <property type="entry name" value="GHMP Kinase, C-terminal domain"/>
    <property type="match status" value="1"/>
</dbReference>
<dbReference type="GO" id="GO:0005524">
    <property type="term" value="F:ATP binding"/>
    <property type="evidence" value="ECO:0007669"/>
    <property type="project" value="UniProtKB-KW"/>
</dbReference>
<dbReference type="PRINTS" id="PR00959">
    <property type="entry name" value="MEVGALKINASE"/>
</dbReference>
<dbReference type="Proteomes" id="UP000232323">
    <property type="component" value="Unassembled WGS sequence"/>
</dbReference>
<sequence>MNSNMHFEDDHSEDVELFVSGRLCLFGEHSDWAGEYRLHNPEIPTGKTLVVGTQEGLYARANRDLEKKVLAFTSITHDGEIQGTKQFPLEEAALLAVAQEGRFWSYIAGTVYRLIISHDIPCGIVINNYKTTLPMGKGLSSSAAVCVMVARAFNKVFDLKLTTRGEMEFAYLGEITTPSKCGRMDQACAFGSVPVLMTFDADILHIEKVALKGSLYLVLVDLKASKDTTVILKSLQGAYPIPRDEAEERLHDLLGGMNQEIVGGALQALTQGDVETLGALMKKAQTEFDCRAGPICPSQLTAPVLHKVLAYPALQSLIWGGKGVGSQGDGTAQLLCKGLQQQHQVCDILETDLRLSCMPLTVHASSASSC</sequence>
<dbReference type="AlphaFoldDB" id="A0A250X2H7"/>
<evidence type="ECO:0000256" key="4">
    <source>
        <dbReference type="ARBA" id="ARBA00022777"/>
    </source>
</evidence>
<dbReference type="SUPFAM" id="SSF54211">
    <property type="entry name" value="Ribosomal protein S5 domain 2-like"/>
    <property type="match status" value="1"/>
</dbReference>
<keyword evidence="4" id="KW-0418">Kinase</keyword>
<evidence type="ECO:0000313" key="8">
    <source>
        <dbReference type="Proteomes" id="UP000232323"/>
    </source>
</evidence>
<dbReference type="Gene3D" id="3.30.230.10">
    <property type="match status" value="1"/>
</dbReference>
<keyword evidence="5" id="KW-0067">ATP-binding</keyword>
<dbReference type="InterPro" id="IPR014721">
    <property type="entry name" value="Ribsml_uS5_D2-typ_fold_subgr"/>
</dbReference>
<evidence type="ECO:0000256" key="5">
    <source>
        <dbReference type="ARBA" id="ARBA00022840"/>
    </source>
</evidence>
<protein>
    <recommendedName>
        <fullName evidence="6">GHMP kinase N-terminal domain-containing protein</fullName>
    </recommendedName>
</protein>
<evidence type="ECO:0000256" key="2">
    <source>
        <dbReference type="ARBA" id="ARBA00022679"/>
    </source>
</evidence>
<dbReference type="PANTHER" id="PTHR10457">
    <property type="entry name" value="MEVALONATE KINASE/GALACTOKINASE"/>
    <property type="match status" value="1"/>
</dbReference>
<dbReference type="GO" id="GO:0004335">
    <property type="term" value="F:galactokinase activity"/>
    <property type="evidence" value="ECO:0007669"/>
    <property type="project" value="TreeGrafter"/>
</dbReference>
<dbReference type="EMBL" id="BEGY01000023">
    <property type="protein sequence ID" value="GAX77268.1"/>
    <property type="molecule type" value="Genomic_DNA"/>
</dbReference>
<dbReference type="InterPro" id="IPR020568">
    <property type="entry name" value="Ribosomal_Su5_D2-typ_SF"/>
</dbReference>
<feature type="domain" description="GHMP kinase N-terminal" evidence="6">
    <location>
        <begin position="119"/>
        <end position="191"/>
    </location>
</feature>
<keyword evidence="8" id="KW-1185">Reference proteome</keyword>